<evidence type="ECO:0000313" key="8">
    <source>
        <dbReference type="Proteomes" id="UP000521922"/>
    </source>
</evidence>
<feature type="transmembrane region" description="Helical" evidence="6">
    <location>
        <begin position="332"/>
        <end position="355"/>
    </location>
</feature>
<organism evidence="7 8">
    <name type="scientific">Kineococcus aurantiacus</name>
    <dbReference type="NCBI Taxonomy" id="37633"/>
    <lineage>
        <taxon>Bacteria</taxon>
        <taxon>Bacillati</taxon>
        <taxon>Actinomycetota</taxon>
        <taxon>Actinomycetes</taxon>
        <taxon>Kineosporiales</taxon>
        <taxon>Kineosporiaceae</taxon>
        <taxon>Kineococcus</taxon>
    </lineage>
</organism>
<keyword evidence="3 6" id="KW-0812">Transmembrane</keyword>
<dbReference type="AlphaFoldDB" id="A0A7Y9DKB6"/>
<keyword evidence="4 6" id="KW-1133">Transmembrane helix</keyword>
<keyword evidence="5 6" id="KW-0472">Membrane</keyword>
<comment type="caution">
    <text evidence="7">The sequence shown here is derived from an EMBL/GenBank/DDBJ whole genome shotgun (WGS) entry which is preliminary data.</text>
</comment>
<feature type="transmembrane region" description="Helical" evidence="6">
    <location>
        <begin position="367"/>
        <end position="384"/>
    </location>
</feature>
<feature type="transmembrane region" description="Helical" evidence="6">
    <location>
        <begin position="390"/>
        <end position="408"/>
    </location>
</feature>
<feature type="transmembrane region" description="Helical" evidence="6">
    <location>
        <begin position="85"/>
        <end position="111"/>
    </location>
</feature>
<dbReference type="EMBL" id="JACCBB010000001">
    <property type="protein sequence ID" value="NYD22168.1"/>
    <property type="molecule type" value="Genomic_DNA"/>
</dbReference>
<dbReference type="Proteomes" id="UP000521922">
    <property type="component" value="Unassembled WGS sequence"/>
</dbReference>
<feature type="transmembrane region" description="Helical" evidence="6">
    <location>
        <begin position="225"/>
        <end position="251"/>
    </location>
</feature>
<protein>
    <submittedName>
        <fullName evidence="7">O-antigen/teichoic acid export membrane protein</fullName>
    </submittedName>
</protein>
<dbReference type="RefSeq" id="WP_179750957.1">
    <property type="nucleotide sequence ID" value="NZ_BAAAGN010000005.1"/>
</dbReference>
<feature type="transmembrane region" description="Helical" evidence="6">
    <location>
        <begin position="289"/>
        <end position="312"/>
    </location>
</feature>
<keyword evidence="2" id="KW-1003">Cell membrane</keyword>
<evidence type="ECO:0000256" key="2">
    <source>
        <dbReference type="ARBA" id="ARBA00022475"/>
    </source>
</evidence>
<accession>A0A7Y9DKB6</accession>
<dbReference type="PANTHER" id="PTHR30250:SF26">
    <property type="entry name" value="PSMA PROTEIN"/>
    <property type="match status" value="1"/>
</dbReference>
<dbReference type="InterPro" id="IPR050833">
    <property type="entry name" value="Poly_Biosynth_Transport"/>
</dbReference>
<feature type="transmembrane region" description="Helical" evidence="6">
    <location>
        <begin position="257"/>
        <end position="277"/>
    </location>
</feature>
<sequence>MGLLAKLRRGGMTRGVWNIGDQLISSANNFLVQIVIAKSVSDDDFGTFAIVFSIFSVAIGFFRALSTTPLGMRFADADDREFKRVTAASVGLTLTGSVLLGLVLVLAGLLFPFPQVLGHSLIALGVIIPGLLLQDAWRQVLFARLRPAAACLLDGTWGLLQLTAVLLLFTRGVDSVSAYVIAWGGAALAASFVGLASMRTRPRPAKAWAWLREQSSVTRYLVPEYVLLQSGAQIAVLVVAAVAGTVAAGSLRGANMLTVPATILSTGLMSFAVPELARRRSRTSLRQWTAAAWVISGLVATTGVVWGSLFLLLPDAVGLAVLGDSWAGTREVLVPIVIGQAGSALSVGPAAVLYASDGAKVTIRLHTVYAVLLIGLSTLGAVLWGAVGTAWGMAAAFWLTAPWWFLAAHRHVRRTVTPAPRAEEPAAPIT</sequence>
<evidence type="ECO:0000256" key="4">
    <source>
        <dbReference type="ARBA" id="ARBA00022989"/>
    </source>
</evidence>
<proteinExistence type="predicted"/>
<reference evidence="7 8" key="1">
    <citation type="submission" date="2020-07" db="EMBL/GenBank/DDBJ databases">
        <title>Sequencing the genomes of 1000 actinobacteria strains.</title>
        <authorList>
            <person name="Klenk H.-P."/>
        </authorList>
    </citation>
    <scope>NUCLEOTIDE SEQUENCE [LARGE SCALE GENOMIC DNA]</scope>
    <source>
        <strain evidence="7 8">DSM 7487</strain>
    </source>
</reference>
<comment type="subcellular location">
    <subcellularLocation>
        <location evidence="1">Cell membrane</location>
        <topology evidence="1">Multi-pass membrane protein</topology>
    </subcellularLocation>
</comment>
<feature type="transmembrane region" description="Helical" evidence="6">
    <location>
        <begin position="117"/>
        <end position="137"/>
    </location>
</feature>
<evidence type="ECO:0000256" key="6">
    <source>
        <dbReference type="SAM" id="Phobius"/>
    </source>
</evidence>
<gene>
    <name evidence="7" type="ORF">BJ968_001708</name>
</gene>
<feature type="transmembrane region" description="Helical" evidence="6">
    <location>
        <begin position="176"/>
        <end position="196"/>
    </location>
</feature>
<feature type="transmembrane region" description="Helical" evidence="6">
    <location>
        <begin position="149"/>
        <end position="170"/>
    </location>
</feature>
<evidence type="ECO:0000256" key="5">
    <source>
        <dbReference type="ARBA" id="ARBA00023136"/>
    </source>
</evidence>
<evidence type="ECO:0000256" key="3">
    <source>
        <dbReference type="ARBA" id="ARBA00022692"/>
    </source>
</evidence>
<keyword evidence="8" id="KW-1185">Reference proteome</keyword>
<evidence type="ECO:0000256" key="1">
    <source>
        <dbReference type="ARBA" id="ARBA00004651"/>
    </source>
</evidence>
<name>A0A7Y9DKB6_9ACTN</name>
<dbReference type="PANTHER" id="PTHR30250">
    <property type="entry name" value="PST FAMILY PREDICTED COLANIC ACID TRANSPORTER"/>
    <property type="match status" value="1"/>
</dbReference>
<dbReference type="CDD" id="cd13126">
    <property type="entry name" value="MATE_like_11"/>
    <property type="match status" value="1"/>
</dbReference>
<feature type="transmembrane region" description="Helical" evidence="6">
    <location>
        <begin position="45"/>
        <end position="65"/>
    </location>
</feature>
<dbReference type="GO" id="GO:0005886">
    <property type="term" value="C:plasma membrane"/>
    <property type="evidence" value="ECO:0007669"/>
    <property type="project" value="UniProtKB-SubCell"/>
</dbReference>
<evidence type="ECO:0000313" key="7">
    <source>
        <dbReference type="EMBL" id="NYD22168.1"/>
    </source>
</evidence>